<reference evidence="1 2" key="1">
    <citation type="journal article" date="2019" name="Sci. Rep.">
        <title>Orb-weaving spider Araneus ventricosus genome elucidates the spidroin gene catalogue.</title>
        <authorList>
            <person name="Kono N."/>
            <person name="Nakamura H."/>
            <person name="Ohtoshi R."/>
            <person name="Moran D.A.P."/>
            <person name="Shinohara A."/>
            <person name="Yoshida Y."/>
            <person name="Fujiwara M."/>
            <person name="Mori M."/>
            <person name="Tomita M."/>
            <person name="Arakawa K."/>
        </authorList>
    </citation>
    <scope>NUCLEOTIDE SEQUENCE [LARGE SCALE GENOMIC DNA]</scope>
</reference>
<organism evidence="1 2">
    <name type="scientific">Araneus ventricosus</name>
    <name type="common">Orbweaver spider</name>
    <name type="synonym">Epeira ventricosa</name>
    <dbReference type="NCBI Taxonomy" id="182803"/>
    <lineage>
        <taxon>Eukaryota</taxon>
        <taxon>Metazoa</taxon>
        <taxon>Ecdysozoa</taxon>
        <taxon>Arthropoda</taxon>
        <taxon>Chelicerata</taxon>
        <taxon>Arachnida</taxon>
        <taxon>Araneae</taxon>
        <taxon>Araneomorphae</taxon>
        <taxon>Entelegynae</taxon>
        <taxon>Araneoidea</taxon>
        <taxon>Araneidae</taxon>
        <taxon>Araneus</taxon>
    </lineage>
</organism>
<evidence type="ECO:0000313" key="2">
    <source>
        <dbReference type="Proteomes" id="UP000499080"/>
    </source>
</evidence>
<protein>
    <submittedName>
        <fullName evidence="1">Uncharacterized protein</fullName>
    </submittedName>
</protein>
<sequence>MARQGCKTMDQIPALSSDRRTWCISKTSRGYSCKNGYERTCHGTATRGHASTPRKAGLHSAICSSFVLLDAYRQLTTLLSSELWSSLTYQISKTTYTPVVNRISSNFFAVFISTDRNLKAVEFLFLQLSSLQKNNRRL</sequence>
<dbReference type="EMBL" id="BGPR01073491">
    <property type="protein sequence ID" value="GBO46053.1"/>
    <property type="molecule type" value="Genomic_DNA"/>
</dbReference>
<gene>
    <name evidence="1" type="ORF">AVEN_217178_1</name>
</gene>
<comment type="caution">
    <text evidence="1">The sequence shown here is derived from an EMBL/GenBank/DDBJ whole genome shotgun (WGS) entry which is preliminary data.</text>
</comment>
<dbReference type="Proteomes" id="UP000499080">
    <property type="component" value="Unassembled WGS sequence"/>
</dbReference>
<dbReference type="AlphaFoldDB" id="A0A4Y2X8W1"/>
<accession>A0A4Y2X8W1</accession>
<proteinExistence type="predicted"/>
<name>A0A4Y2X8W1_ARAVE</name>
<keyword evidence="2" id="KW-1185">Reference proteome</keyword>
<evidence type="ECO:0000313" key="1">
    <source>
        <dbReference type="EMBL" id="GBO46053.1"/>
    </source>
</evidence>